<dbReference type="FunFam" id="1.20.1250.20:FF:000025">
    <property type="entry name" value="probable polyol transporter 4"/>
    <property type="match status" value="1"/>
</dbReference>
<keyword evidence="11" id="KW-1185">Reference proteome</keyword>
<dbReference type="PANTHER" id="PTHR48020">
    <property type="entry name" value="PROTON MYO-INOSITOL COTRANSPORTER"/>
    <property type="match status" value="1"/>
</dbReference>
<sequence length="528" mass="56498">MELESRDRDALNKPAKIGKYVMLCTIIATVSSTLLGYDIGVMSGALLFVSQDLKLDVVQQEIVVGSLNLVSIVGGAMAGRLSDWIGRKFTMAIAAAIFFSGAAIMAGSISFGMLLLGRLVAGIGVGFALMIAPVYSAELSPARIRGSLVSLTEVFINFGILLGYLVSFSLEGLPVKYNWRLMLGVGMFPAILLAAGVLIMPESPRWLVTQRRSNEAREILIKTSNGDASEANLRLAEILQAVGFPDSVDPTKDPTPEEYNSAFGKIKQQGEGVWRELLLTPTPALRRMLIFALGLHFFQQACGIDAAVYYSPVVFGEAGVHSKLGKLGATVGVGFCKFIFIFVATFLLDHVGRKPLLITSASGVTLCLFMLGMAFILLGINTTEGDTLVSVNTARKAASASGAGAGITIFAICAYVALFSIGFGPVAWVFISEIFPLRVRAQAVALCVVMNRFVSGTVALTFLSISQAITPAGTFFLYGGIVFLSIIFFAVFMPETRGKTLEELALFFEGRRSSTTADPQKPIQEKPA</sequence>
<feature type="transmembrane region" description="Helical" evidence="8">
    <location>
        <begin position="89"/>
        <end position="109"/>
    </location>
</feature>
<feature type="transmembrane region" description="Helical" evidence="8">
    <location>
        <begin position="475"/>
        <end position="493"/>
    </location>
</feature>
<feature type="transmembrane region" description="Helical" evidence="8">
    <location>
        <begin position="443"/>
        <end position="469"/>
    </location>
</feature>
<dbReference type="PRINTS" id="PR00171">
    <property type="entry name" value="SUGRTRNSPORT"/>
</dbReference>
<reference evidence="10" key="1">
    <citation type="submission" date="2021-08" db="EMBL/GenBank/DDBJ databases">
        <title>WGS assembly of Ceratopteris richardii.</title>
        <authorList>
            <person name="Marchant D.B."/>
            <person name="Chen G."/>
            <person name="Jenkins J."/>
            <person name="Shu S."/>
            <person name="Leebens-Mack J."/>
            <person name="Grimwood J."/>
            <person name="Schmutz J."/>
            <person name="Soltis P."/>
            <person name="Soltis D."/>
            <person name="Chen Z.-H."/>
        </authorList>
    </citation>
    <scope>NUCLEOTIDE SEQUENCE</scope>
    <source>
        <strain evidence="10">Whitten #5841</strain>
        <tissue evidence="10">Leaf</tissue>
    </source>
</reference>
<feature type="transmembrane region" description="Helical" evidence="8">
    <location>
        <begin position="179"/>
        <end position="201"/>
    </location>
</feature>
<comment type="subcellular location">
    <subcellularLocation>
        <location evidence="1">Membrane</location>
        <topology evidence="1">Multi-pass membrane protein</topology>
    </subcellularLocation>
</comment>
<protein>
    <recommendedName>
        <fullName evidence="9">Major facilitator superfamily (MFS) profile domain-containing protein</fullName>
    </recommendedName>
</protein>
<evidence type="ECO:0000256" key="7">
    <source>
        <dbReference type="RuleBase" id="RU003346"/>
    </source>
</evidence>
<evidence type="ECO:0000256" key="4">
    <source>
        <dbReference type="ARBA" id="ARBA00022692"/>
    </source>
</evidence>
<dbReference type="AlphaFoldDB" id="A0A8T2U0P5"/>
<dbReference type="SUPFAM" id="SSF103473">
    <property type="entry name" value="MFS general substrate transporter"/>
    <property type="match status" value="1"/>
</dbReference>
<feature type="transmembrane region" description="Helical" evidence="8">
    <location>
        <begin position="148"/>
        <end position="167"/>
    </location>
</feature>
<dbReference type="GO" id="GO:0022857">
    <property type="term" value="F:transmembrane transporter activity"/>
    <property type="evidence" value="ECO:0007669"/>
    <property type="project" value="InterPro"/>
</dbReference>
<dbReference type="InterPro" id="IPR036259">
    <property type="entry name" value="MFS_trans_sf"/>
</dbReference>
<feature type="transmembrane region" description="Helical" evidence="8">
    <location>
        <begin position="115"/>
        <end position="136"/>
    </location>
</feature>
<dbReference type="PROSITE" id="PS00217">
    <property type="entry name" value="SUGAR_TRANSPORT_2"/>
    <property type="match status" value="1"/>
</dbReference>
<dbReference type="EMBL" id="CM035415">
    <property type="protein sequence ID" value="KAH7427232.1"/>
    <property type="molecule type" value="Genomic_DNA"/>
</dbReference>
<keyword evidence="4 8" id="KW-0812">Transmembrane</keyword>
<dbReference type="InterPro" id="IPR050814">
    <property type="entry name" value="Myo-inositol_Transporter"/>
</dbReference>
<dbReference type="PANTHER" id="PTHR48020:SF49">
    <property type="entry name" value="SUGAR TRANSPORTER"/>
    <property type="match status" value="1"/>
</dbReference>
<evidence type="ECO:0000313" key="10">
    <source>
        <dbReference type="EMBL" id="KAH7427235.1"/>
    </source>
</evidence>
<evidence type="ECO:0000256" key="3">
    <source>
        <dbReference type="ARBA" id="ARBA00022448"/>
    </source>
</evidence>
<keyword evidence="6 8" id="KW-0472">Membrane</keyword>
<evidence type="ECO:0000256" key="8">
    <source>
        <dbReference type="SAM" id="Phobius"/>
    </source>
</evidence>
<accession>A0A8T2U0P5</accession>
<dbReference type="Gene3D" id="1.20.1250.20">
    <property type="entry name" value="MFS general substrate transporter like domains"/>
    <property type="match status" value="1"/>
</dbReference>
<feature type="transmembrane region" description="Helical" evidence="8">
    <location>
        <begin position="57"/>
        <end position="77"/>
    </location>
</feature>
<proteinExistence type="inferred from homology"/>
<dbReference type="PROSITE" id="PS00216">
    <property type="entry name" value="SUGAR_TRANSPORT_1"/>
    <property type="match status" value="1"/>
</dbReference>
<evidence type="ECO:0000256" key="5">
    <source>
        <dbReference type="ARBA" id="ARBA00022989"/>
    </source>
</evidence>
<organism evidence="10 11">
    <name type="scientific">Ceratopteris richardii</name>
    <name type="common">Triangle waterfern</name>
    <dbReference type="NCBI Taxonomy" id="49495"/>
    <lineage>
        <taxon>Eukaryota</taxon>
        <taxon>Viridiplantae</taxon>
        <taxon>Streptophyta</taxon>
        <taxon>Embryophyta</taxon>
        <taxon>Tracheophyta</taxon>
        <taxon>Polypodiopsida</taxon>
        <taxon>Polypodiidae</taxon>
        <taxon>Polypodiales</taxon>
        <taxon>Pteridineae</taxon>
        <taxon>Pteridaceae</taxon>
        <taxon>Parkerioideae</taxon>
        <taxon>Ceratopteris</taxon>
    </lineage>
</organism>
<evidence type="ECO:0000313" key="11">
    <source>
        <dbReference type="Proteomes" id="UP000825935"/>
    </source>
</evidence>
<dbReference type="PROSITE" id="PS50850">
    <property type="entry name" value="MFS"/>
    <property type="match status" value="1"/>
</dbReference>
<evidence type="ECO:0000256" key="6">
    <source>
        <dbReference type="ARBA" id="ARBA00023136"/>
    </source>
</evidence>
<dbReference type="NCBIfam" id="TIGR00879">
    <property type="entry name" value="SP"/>
    <property type="match status" value="1"/>
</dbReference>
<feature type="transmembrane region" description="Helical" evidence="8">
    <location>
        <begin position="288"/>
        <end position="309"/>
    </location>
</feature>
<dbReference type="EMBL" id="CM035415">
    <property type="protein sequence ID" value="KAH7427233.1"/>
    <property type="molecule type" value="Genomic_DNA"/>
</dbReference>
<feature type="transmembrane region" description="Helical" evidence="8">
    <location>
        <begin position="329"/>
        <end position="348"/>
    </location>
</feature>
<dbReference type="InterPro" id="IPR020846">
    <property type="entry name" value="MFS_dom"/>
</dbReference>
<name>A0A8T2U0P5_CERRI</name>
<dbReference type="OMA" id="LMPTRIR"/>
<dbReference type="Proteomes" id="UP000825935">
    <property type="component" value="Chromosome 10"/>
</dbReference>
<dbReference type="Pfam" id="PF00083">
    <property type="entry name" value="Sugar_tr"/>
    <property type="match status" value="1"/>
</dbReference>
<feature type="transmembrane region" description="Helical" evidence="8">
    <location>
        <begin position="355"/>
        <end position="380"/>
    </location>
</feature>
<dbReference type="GO" id="GO:0016020">
    <property type="term" value="C:membrane"/>
    <property type="evidence" value="ECO:0007669"/>
    <property type="project" value="UniProtKB-SubCell"/>
</dbReference>
<feature type="transmembrane region" description="Helical" evidence="8">
    <location>
        <begin position="20"/>
        <end position="37"/>
    </location>
</feature>
<keyword evidence="5 8" id="KW-1133">Transmembrane helix</keyword>
<dbReference type="InterPro" id="IPR005829">
    <property type="entry name" value="Sugar_transporter_CS"/>
</dbReference>
<dbReference type="EMBL" id="CM035415">
    <property type="protein sequence ID" value="KAH7427238.1"/>
    <property type="molecule type" value="Genomic_DNA"/>
</dbReference>
<evidence type="ECO:0000256" key="2">
    <source>
        <dbReference type="ARBA" id="ARBA00010992"/>
    </source>
</evidence>
<evidence type="ECO:0000256" key="1">
    <source>
        <dbReference type="ARBA" id="ARBA00004141"/>
    </source>
</evidence>
<dbReference type="InterPro" id="IPR003663">
    <property type="entry name" value="Sugar/inositol_transpt"/>
</dbReference>
<dbReference type="InterPro" id="IPR005828">
    <property type="entry name" value="MFS_sugar_transport-like"/>
</dbReference>
<dbReference type="EMBL" id="CM035415">
    <property type="protein sequence ID" value="KAH7427237.1"/>
    <property type="molecule type" value="Genomic_DNA"/>
</dbReference>
<dbReference type="EMBL" id="CM035415">
    <property type="protein sequence ID" value="KAH7427239.1"/>
    <property type="molecule type" value="Genomic_DNA"/>
</dbReference>
<gene>
    <name evidence="10" type="ORF">KP509_10G035200</name>
</gene>
<comment type="caution">
    <text evidence="10">The sequence shown here is derived from an EMBL/GenBank/DDBJ whole genome shotgun (WGS) entry which is preliminary data.</text>
</comment>
<dbReference type="OrthoDB" id="6339427at2759"/>
<evidence type="ECO:0000259" key="9">
    <source>
        <dbReference type="PROSITE" id="PS50850"/>
    </source>
</evidence>
<feature type="transmembrane region" description="Helical" evidence="8">
    <location>
        <begin position="400"/>
        <end position="431"/>
    </location>
</feature>
<comment type="similarity">
    <text evidence="2 7">Belongs to the major facilitator superfamily. Sugar transporter (TC 2.A.1.1) family.</text>
</comment>
<feature type="domain" description="Major facilitator superfamily (MFS) profile" evidence="9">
    <location>
        <begin position="24"/>
        <end position="497"/>
    </location>
</feature>
<dbReference type="EMBL" id="CM035415">
    <property type="protein sequence ID" value="KAH7427235.1"/>
    <property type="molecule type" value="Genomic_DNA"/>
</dbReference>
<keyword evidence="3 7" id="KW-0813">Transport</keyword>